<organism evidence="1 2">
    <name type="scientific">Elysia crispata</name>
    <name type="common">lettuce slug</name>
    <dbReference type="NCBI Taxonomy" id="231223"/>
    <lineage>
        <taxon>Eukaryota</taxon>
        <taxon>Metazoa</taxon>
        <taxon>Spiralia</taxon>
        <taxon>Lophotrochozoa</taxon>
        <taxon>Mollusca</taxon>
        <taxon>Gastropoda</taxon>
        <taxon>Heterobranchia</taxon>
        <taxon>Euthyneura</taxon>
        <taxon>Panpulmonata</taxon>
        <taxon>Sacoglossa</taxon>
        <taxon>Placobranchoidea</taxon>
        <taxon>Plakobranchidae</taxon>
        <taxon>Elysia</taxon>
    </lineage>
</organism>
<reference evidence="1" key="1">
    <citation type="journal article" date="2023" name="G3 (Bethesda)">
        <title>A reference genome for the long-term kleptoplast-retaining sea slug Elysia crispata morphotype clarki.</title>
        <authorList>
            <person name="Eastman K.E."/>
            <person name="Pendleton A.L."/>
            <person name="Shaikh M.A."/>
            <person name="Suttiyut T."/>
            <person name="Ogas R."/>
            <person name="Tomko P."/>
            <person name="Gavelis G."/>
            <person name="Widhalm J.R."/>
            <person name="Wisecaver J.H."/>
        </authorList>
    </citation>
    <scope>NUCLEOTIDE SEQUENCE</scope>
    <source>
        <strain evidence="1">ECLA1</strain>
    </source>
</reference>
<evidence type="ECO:0000313" key="1">
    <source>
        <dbReference type="EMBL" id="KAK3766483.1"/>
    </source>
</evidence>
<keyword evidence="2" id="KW-1185">Reference proteome</keyword>
<name>A0AAE1DEH8_9GAST</name>
<dbReference type="EMBL" id="JAWDGP010004222">
    <property type="protein sequence ID" value="KAK3766483.1"/>
    <property type="molecule type" value="Genomic_DNA"/>
</dbReference>
<comment type="caution">
    <text evidence="1">The sequence shown here is derived from an EMBL/GenBank/DDBJ whole genome shotgun (WGS) entry which is preliminary data.</text>
</comment>
<dbReference type="Proteomes" id="UP001283361">
    <property type="component" value="Unassembled WGS sequence"/>
</dbReference>
<dbReference type="AlphaFoldDB" id="A0AAE1DEH8"/>
<protein>
    <submittedName>
        <fullName evidence="1">Uncharacterized protein</fullName>
    </submittedName>
</protein>
<accession>A0AAE1DEH8</accession>
<sequence length="149" mass="16723">MGMLPRHRHHHLNIQNLLIGFWQSDGLVASQELSNHCPEFLSYTKQSLTATLSKIVPVSILVKKQFVTIELCEVADNPPWPKGSFCTNRILFKSCPDGSSSGYVPFDTENTVRSGYARNNVAPSVLNPFLYFSCQRTRPAETPVELLTK</sequence>
<proteinExistence type="predicted"/>
<gene>
    <name evidence="1" type="ORF">RRG08_059301</name>
</gene>
<evidence type="ECO:0000313" key="2">
    <source>
        <dbReference type="Proteomes" id="UP001283361"/>
    </source>
</evidence>